<evidence type="ECO:0000256" key="1">
    <source>
        <dbReference type="SAM" id="MobiDB-lite"/>
    </source>
</evidence>
<dbReference type="InterPro" id="IPR009057">
    <property type="entry name" value="Homeodomain-like_sf"/>
</dbReference>
<dbReference type="AlphaFoldDB" id="X8BF19"/>
<reference evidence="2" key="1">
    <citation type="submission" date="2014-01" db="EMBL/GenBank/DDBJ databases">
        <authorList>
            <person name="Brown-Elliot B."/>
            <person name="Wallace R."/>
            <person name="Lenaerts A."/>
            <person name="Ordway D."/>
            <person name="DeGroote M.A."/>
            <person name="Parker T."/>
            <person name="Sizemore C."/>
            <person name="Tallon L.J."/>
            <person name="Sadzewicz L.K."/>
            <person name="Sengamalay N."/>
            <person name="Fraser C.M."/>
            <person name="Hine E."/>
            <person name="Shefchek K.A."/>
            <person name="Das S.P."/>
            <person name="Tettelin H."/>
        </authorList>
    </citation>
    <scope>NUCLEOTIDE SEQUENCE [LARGE SCALE GENOMIC DNA]</scope>
    <source>
        <strain evidence="2">4042</strain>
    </source>
</reference>
<feature type="compositionally biased region" description="Low complexity" evidence="1">
    <location>
        <begin position="104"/>
        <end position="113"/>
    </location>
</feature>
<protein>
    <submittedName>
        <fullName evidence="2">TetR-family transcriptional regulator</fullName>
    </submittedName>
</protein>
<dbReference type="PATRIC" id="fig|1299334.3.peg.4479"/>
<accession>X8BF19</accession>
<name>X8BF19_MYCXE</name>
<dbReference type="SUPFAM" id="SSF46689">
    <property type="entry name" value="Homeodomain-like"/>
    <property type="match status" value="1"/>
</dbReference>
<dbReference type="Gene3D" id="1.10.357.10">
    <property type="entry name" value="Tetracycline Repressor, domain 2"/>
    <property type="match status" value="1"/>
</dbReference>
<comment type="caution">
    <text evidence="2">The sequence shown here is derived from an EMBL/GenBank/DDBJ whole genome shotgun (WGS) entry which is preliminary data.</text>
</comment>
<feature type="region of interest" description="Disordered" evidence="1">
    <location>
        <begin position="101"/>
        <end position="131"/>
    </location>
</feature>
<sequence>MGRKPGQTRQRMVGAAVELLRERGASAVTVDAVLAAAAPARFGVPPLPGGRNELVLAAVRHAADYVTSRIDATVESGDPVQALDGFVRFWKKTLRDTDYLAGCPSSPSRSTPIRIRRKPPRWPVKSSGGGRPSLPVCSSIAASARPRHTSCHLDGGSCRGAVILCRARRDHTPLDDVRNELKPCLRAPGLATRGRWRIDR</sequence>
<dbReference type="EMBL" id="JAOB01000042">
    <property type="protein sequence ID" value="EUA42459.1"/>
    <property type="molecule type" value="Genomic_DNA"/>
</dbReference>
<organism evidence="2">
    <name type="scientific">Mycobacterium xenopi 4042</name>
    <dbReference type="NCBI Taxonomy" id="1299334"/>
    <lineage>
        <taxon>Bacteria</taxon>
        <taxon>Bacillati</taxon>
        <taxon>Actinomycetota</taxon>
        <taxon>Actinomycetes</taxon>
        <taxon>Mycobacteriales</taxon>
        <taxon>Mycobacteriaceae</taxon>
        <taxon>Mycobacterium</taxon>
    </lineage>
</organism>
<proteinExistence type="predicted"/>
<gene>
    <name evidence="2" type="ORF">I553_6319</name>
</gene>
<evidence type="ECO:0000313" key="2">
    <source>
        <dbReference type="EMBL" id="EUA42459.1"/>
    </source>
</evidence>